<comment type="caution">
    <text evidence="1">The sequence shown here is derived from an EMBL/GenBank/DDBJ whole genome shotgun (WGS) entry which is preliminary data.</text>
</comment>
<gene>
    <name evidence="1" type="ORF">NE646_05610</name>
</gene>
<dbReference type="Proteomes" id="UP001205063">
    <property type="component" value="Unassembled WGS sequence"/>
</dbReference>
<dbReference type="EMBL" id="JANGAB010000002">
    <property type="protein sequence ID" value="MCQ4949142.1"/>
    <property type="molecule type" value="Genomic_DNA"/>
</dbReference>
<name>A0AAW5K8E8_9FIRM</name>
<accession>A0AAW5K8E8</accession>
<dbReference type="RefSeq" id="WP_256135831.1">
    <property type="nucleotide sequence ID" value="NZ_JANGAB010000002.1"/>
</dbReference>
<sequence length="610" mass="66463">MSRYQLPAGRPLAPVVIQQFRGVDFSSDSTQVDVSRSPDALNMIADQAFFPIKRTGYKRVAQGSGRVWGLHRLAGGGGEQLLAHIGTALYRVGADGGLTQLCTGMAAGRSRSFVMGDCLYLLDGVTYRRYDGAAVRPVAEVAYLPTVRIGAPPAGGGKAFEAVNLLTPGRKESFQADGSATAFQLSTGGLDGAAVTAAVAGAAKAEGTDFTVDRAAGRVTFKTAPPKAVQNVDNVVITYRKTVAGHRQKIDGCRLFGIYGGKNDTRVFLAGNAAEKNVDWQSGLYDPTYFPDTGYTKVGGDASAIMGYARQYETQIILKEDNDQDATQFLRTFELDGEGGPLFPLQQGAAGAGAVSSDSFQVLEDAPLFLSPDGVYGVAGTAVTQQRMLRHCSRRIDNRLLGEPGLAEAAACVFQGRYYLAVNGHCYLADSRQVYRDGGSAQYEWYYWDNVPAVCWCALGESLYFGTADGRVCRFCRPEEEGAYRDDGAPIEAYWVTPYLHFGTWTRYKTVRDVHVAPLPYQRSGIEVYYSSDEEGERLVAQENIDLFDWERMDFGRFSFRTIQVPSVLATGVKERKIQLFQLKLRNAQLDEPFGFVSISITYGVGGKVK</sequence>
<organism evidence="1 2">
    <name type="scientific">Bittarella massiliensis</name>
    <name type="common">ex Durand et al. 2017</name>
    <dbReference type="NCBI Taxonomy" id="1720313"/>
    <lineage>
        <taxon>Bacteria</taxon>
        <taxon>Bacillati</taxon>
        <taxon>Bacillota</taxon>
        <taxon>Clostridia</taxon>
        <taxon>Eubacteriales</taxon>
        <taxon>Oscillospiraceae</taxon>
        <taxon>Bittarella (ex Durand et al. 2017)</taxon>
    </lineage>
</organism>
<evidence type="ECO:0000313" key="1">
    <source>
        <dbReference type="EMBL" id="MCQ4949142.1"/>
    </source>
</evidence>
<reference evidence="1" key="1">
    <citation type="submission" date="2022-06" db="EMBL/GenBank/DDBJ databases">
        <title>Isolation of gut microbiota from human fecal samples.</title>
        <authorList>
            <person name="Pamer E.G."/>
            <person name="Barat B."/>
            <person name="Waligurski E."/>
            <person name="Medina S."/>
            <person name="Paddock L."/>
            <person name="Mostad J."/>
        </authorList>
    </citation>
    <scope>NUCLEOTIDE SEQUENCE</scope>
    <source>
        <strain evidence="1">DFI.7.96</strain>
    </source>
</reference>
<proteinExistence type="predicted"/>
<dbReference type="AlphaFoldDB" id="A0AAW5K8E8"/>
<protein>
    <submittedName>
        <fullName evidence="1">Uncharacterized protein</fullName>
    </submittedName>
</protein>
<evidence type="ECO:0000313" key="2">
    <source>
        <dbReference type="Proteomes" id="UP001205063"/>
    </source>
</evidence>